<dbReference type="PANTHER" id="PTHR33516:SF2">
    <property type="entry name" value="LEXA REPRESSOR-RELATED"/>
    <property type="match status" value="1"/>
</dbReference>
<dbReference type="KEGG" id="cthi:THC_0399"/>
<proteinExistence type="inferred from homology"/>
<comment type="similarity">
    <text evidence="1 7">Belongs to the peptidase S24 family.</text>
</comment>
<evidence type="ECO:0000256" key="1">
    <source>
        <dbReference type="ARBA" id="ARBA00007484"/>
    </source>
</evidence>
<keyword evidence="10" id="KW-1185">Reference proteome</keyword>
<keyword evidence="3 7" id="KW-0378">Hydrolase</keyword>
<evidence type="ECO:0000313" key="9">
    <source>
        <dbReference type="EMBL" id="BAU22795.1"/>
    </source>
</evidence>
<name>A0A0U4W0V6_9BACT</name>
<dbReference type="RefSeq" id="WP_068512612.1">
    <property type="nucleotide sequence ID" value="NZ_AP014945.1"/>
</dbReference>
<sequence>MEILFLGYISAGFPSQSEDTLLESISMEEWLISNPSSTFLIRVVGESMLEAGILPGDYVLVDRSLTPKNNDIVVVRIEDEWTMKYFFREKGKILLKPAHPQYQPLILSQERDGEVFGVVIAVIRKYR</sequence>
<evidence type="ECO:0000256" key="5">
    <source>
        <dbReference type="ARBA" id="ARBA00023204"/>
    </source>
</evidence>
<feature type="domain" description="Peptidase S24/S26A/S26B/S26C" evidence="8">
    <location>
        <begin position="6"/>
        <end position="120"/>
    </location>
</feature>
<dbReference type="EMBL" id="AP014945">
    <property type="protein sequence ID" value="BAU22795.1"/>
    <property type="molecule type" value="Genomic_DNA"/>
</dbReference>
<dbReference type="CDD" id="cd06529">
    <property type="entry name" value="S24_LexA-like"/>
    <property type="match status" value="1"/>
</dbReference>
<dbReference type="NCBIfam" id="NF007621">
    <property type="entry name" value="PRK10276.1"/>
    <property type="match status" value="1"/>
</dbReference>
<dbReference type="PANTHER" id="PTHR33516">
    <property type="entry name" value="LEXA REPRESSOR"/>
    <property type="match status" value="1"/>
</dbReference>
<evidence type="ECO:0000256" key="4">
    <source>
        <dbReference type="ARBA" id="ARBA00022813"/>
    </source>
</evidence>
<reference evidence="10" key="2">
    <citation type="journal article" date="2016" name="Int. J. Syst. Evol. Microbiol.">
        <title>Caldimicrobium thiodismutans sp. nov., a sulfur-disproportionating bacterium isolated from a hot spring.</title>
        <authorList>
            <person name="Kojima H."/>
            <person name="Umezawa K."/>
            <person name="Fukui M."/>
        </authorList>
    </citation>
    <scope>NUCLEOTIDE SEQUENCE [LARGE SCALE GENOMIC DNA]</scope>
    <source>
        <strain evidence="10">TF1</strain>
    </source>
</reference>
<evidence type="ECO:0000256" key="7">
    <source>
        <dbReference type="RuleBase" id="RU003991"/>
    </source>
</evidence>
<reference evidence="9 10" key="1">
    <citation type="journal article" date="2016" name="Int. J. Syst. Evol. Microbiol.">
        <title>Caldimicrobium thiodismutans sp. nov., a sulfur-disproportionating bacterium isolated from a hot spring, and emended description of the genus Caldimicrobium.</title>
        <authorList>
            <person name="Kojima H."/>
            <person name="Umezawa K."/>
            <person name="Fukui M."/>
        </authorList>
    </citation>
    <scope>NUCLEOTIDE SEQUENCE [LARGE SCALE GENOMIC DNA]</scope>
    <source>
        <strain evidence="9 10">TF1</strain>
    </source>
</reference>
<dbReference type="GO" id="GO:0009432">
    <property type="term" value="P:SOS response"/>
    <property type="evidence" value="ECO:0007669"/>
    <property type="project" value="UniProtKB-KW"/>
</dbReference>
<dbReference type="InterPro" id="IPR036286">
    <property type="entry name" value="LexA/Signal_pep-like_sf"/>
</dbReference>
<dbReference type="Proteomes" id="UP000068196">
    <property type="component" value="Chromosome"/>
</dbReference>
<evidence type="ECO:0000256" key="2">
    <source>
        <dbReference type="ARBA" id="ARBA00022763"/>
    </source>
</evidence>
<organism evidence="9 10">
    <name type="scientific">Caldimicrobium thiodismutans</name>
    <dbReference type="NCBI Taxonomy" id="1653476"/>
    <lineage>
        <taxon>Bacteria</taxon>
        <taxon>Pseudomonadati</taxon>
        <taxon>Thermodesulfobacteriota</taxon>
        <taxon>Thermodesulfobacteria</taxon>
        <taxon>Thermodesulfobacteriales</taxon>
        <taxon>Thermodesulfobacteriaceae</taxon>
        <taxon>Caldimicrobium</taxon>
    </lineage>
</organism>
<keyword evidence="6" id="KW-0742">SOS response</keyword>
<dbReference type="STRING" id="1653476.THC_0399"/>
<dbReference type="GO" id="GO:0003677">
    <property type="term" value="F:DNA binding"/>
    <property type="evidence" value="ECO:0007669"/>
    <property type="project" value="InterPro"/>
</dbReference>
<dbReference type="InterPro" id="IPR015927">
    <property type="entry name" value="Peptidase_S24_S26A/B/C"/>
</dbReference>
<gene>
    <name evidence="9" type="ORF">THC_0399</name>
</gene>
<dbReference type="InterPro" id="IPR039418">
    <property type="entry name" value="LexA-like"/>
</dbReference>
<accession>A0A0U4W0V6</accession>
<dbReference type="GO" id="GO:0006281">
    <property type="term" value="P:DNA repair"/>
    <property type="evidence" value="ECO:0007669"/>
    <property type="project" value="UniProtKB-KW"/>
</dbReference>
<dbReference type="SUPFAM" id="SSF51306">
    <property type="entry name" value="LexA/Signal peptidase"/>
    <property type="match status" value="1"/>
</dbReference>
<dbReference type="Gene3D" id="2.10.109.10">
    <property type="entry name" value="Umud Fragment, subunit A"/>
    <property type="match status" value="1"/>
</dbReference>
<evidence type="ECO:0000259" key="8">
    <source>
        <dbReference type="Pfam" id="PF00717"/>
    </source>
</evidence>
<keyword evidence="4 7" id="KW-0068">Autocatalytic cleavage</keyword>
<dbReference type="OrthoDB" id="9802364at2"/>
<evidence type="ECO:0000313" key="10">
    <source>
        <dbReference type="Proteomes" id="UP000068196"/>
    </source>
</evidence>
<dbReference type="GO" id="GO:0006355">
    <property type="term" value="P:regulation of DNA-templated transcription"/>
    <property type="evidence" value="ECO:0007669"/>
    <property type="project" value="InterPro"/>
</dbReference>
<dbReference type="Pfam" id="PF00717">
    <property type="entry name" value="Peptidase_S24"/>
    <property type="match status" value="1"/>
</dbReference>
<dbReference type="AlphaFoldDB" id="A0A0U4W0V6"/>
<dbReference type="InterPro" id="IPR050077">
    <property type="entry name" value="LexA_repressor"/>
</dbReference>
<evidence type="ECO:0000256" key="6">
    <source>
        <dbReference type="ARBA" id="ARBA00023236"/>
    </source>
</evidence>
<dbReference type="GO" id="GO:0016787">
    <property type="term" value="F:hydrolase activity"/>
    <property type="evidence" value="ECO:0007669"/>
    <property type="project" value="UniProtKB-KW"/>
</dbReference>
<evidence type="ECO:0000256" key="3">
    <source>
        <dbReference type="ARBA" id="ARBA00022801"/>
    </source>
</evidence>
<dbReference type="InterPro" id="IPR006197">
    <property type="entry name" value="Peptidase_S24_LexA"/>
</dbReference>
<keyword evidence="5" id="KW-0234">DNA repair</keyword>
<keyword evidence="2" id="KW-0227">DNA damage</keyword>
<dbReference type="PRINTS" id="PR00726">
    <property type="entry name" value="LEXASERPTASE"/>
</dbReference>
<protein>
    <recommendedName>
        <fullName evidence="8">Peptidase S24/S26A/S26B/S26C domain-containing protein</fullName>
    </recommendedName>
</protein>